<dbReference type="RefSeq" id="WP_041634338.1">
    <property type="nucleotide sequence ID" value="NZ_JACAOE010000002.1"/>
</dbReference>
<evidence type="ECO:0000313" key="2">
    <source>
        <dbReference type="EMBL" id="TRX99227.1"/>
    </source>
</evidence>
<sequence length="172" mass="20001">MHIQCTKATLDYFKPKITEHDTDNDMYAWHAHFLKRSGKNLLVLMHDLSRFTVVFYGLKKSHIKELYPMISVGVMNAMMDAGIPLDAIGAYVDRRPESFSFNKTKHRTLVARLNKAVEMVDHILGTDGYHPDSIEQRHAGLFCNELLVCEDNYKVCYHPEEKLREYLELLIK</sequence>
<feature type="domain" description="DUF6933" evidence="1">
    <location>
        <begin position="2"/>
        <end position="161"/>
    </location>
</feature>
<dbReference type="EMBL" id="VKID01000002">
    <property type="protein sequence ID" value="TRX99227.1"/>
    <property type="molecule type" value="Genomic_DNA"/>
</dbReference>
<organism evidence="2 3">
    <name type="scientific">Acholeplasma laidlawii</name>
    <dbReference type="NCBI Taxonomy" id="2148"/>
    <lineage>
        <taxon>Bacteria</taxon>
        <taxon>Bacillati</taxon>
        <taxon>Mycoplasmatota</taxon>
        <taxon>Mollicutes</taxon>
        <taxon>Acholeplasmatales</taxon>
        <taxon>Acholeplasmataceae</taxon>
        <taxon>Acholeplasma</taxon>
    </lineage>
</organism>
<reference evidence="2 3" key="1">
    <citation type="submission" date="2019-07" db="EMBL/GenBank/DDBJ databases">
        <title>Genome sequence of Acholeplasma laidlawii strain with increased resistance to erythromycin.</title>
        <authorList>
            <person name="Medvedeva E.S."/>
            <person name="Baranova N.B."/>
            <person name="Siniagina M.N."/>
            <person name="Mouzykantov A."/>
            <person name="Chernova O.A."/>
            <person name="Chernov V.M."/>
        </authorList>
    </citation>
    <scope>NUCLEOTIDE SEQUENCE [LARGE SCALE GENOMIC DNA]</scope>
    <source>
        <strain evidence="2 3">PG8REry</strain>
    </source>
</reference>
<dbReference type="GeneID" id="41339393"/>
<dbReference type="InterPro" id="IPR053864">
    <property type="entry name" value="DUF6933"/>
</dbReference>
<protein>
    <recommendedName>
        <fullName evidence="1">DUF6933 domain-containing protein</fullName>
    </recommendedName>
</protein>
<evidence type="ECO:0000313" key="3">
    <source>
        <dbReference type="Proteomes" id="UP000315938"/>
    </source>
</evidence>
<dbReference type="Pfam" id="PF22016">
    <property type="entry name" value="DUF6933"/>
    <property type="match status" value="1"/>
</dbReference>
<dbReference type="AlphaFoldDB" id="A0A553IGB8"/>
<accession>A0A553IGB8</accession>
<evidence type="ECO:0000259" key="1">
    <source>
        <dbReference type="Pfam" id="PF22016"/>
    </source>
</evidence>
<gene>
    <name evidence="2" type="ORF">FNV44_05845</name>
</gene>
<proteinExistence type="predicted"/>
<comment type="caution">
    <text evidence="2">The sequence shown here is derived from an EMBL/GenBank/DDBJ whole genome shotgun (WGS) entry which is preliminary data.</text>
</comment>
<name>A0A553IGB8_ACHLA</name>
<dbReference type="Proteomes" id="UP000315938">
    <property type="component" value="Unassembled WGS sequence"/>
</dbReference>